<dbReference type="EMBL" id="JAINUG010000052">
    <property type="protein sequence ID" value="KAJ8404634.1"/>
    <property type="molecule type" value="Genomic_DNA"/>
</dbReference>
<gene>
    <name evidence="6" type="ORF">AAFF_G00334970</name>
</gene>
<sequence>MSLSWGLCAPRVSPSLLIDYPERRGENGPLHLTQPIAVPNRGSRPESDWRNQNLPTYFLETPFVLLSELVPAHPPASPGADSQLPPARAGLAQSARPWPGAPIGGGDWLSAPGGGWRESWHKLVDERYGDIVRRVQSRRRWIIASRSDSQKLPEIGALGQGRSGTSARSLGVTLDDQLCFSGHIATITWTSQFSLHNIRRIRPFLTQEATQLLVQALVISHLDYCNSLLAGLPACAIKPLQLTLITPYTPARPLRSTSSGKLTAPSLRAPGSRSWQSRLFSVLTPPVVERPSAVDAIPAPDKLPLPLGRTAKCHPRLGLMTRASLAETGTPLLLLGDLVPTFPSPNPWGGQPSDAPDSAPGQSRTDASLFRSELITTGSPGIPAGGTPLPNKPVYSTPSPVENTPQNNECKMVELRGAKVASFTVDGCELICLPQAFDLFLKHLVGGLHTVYTKLKRLEITPVVCNVEQVRILRGLGAIQPGVNRCKLISRKDFETLYNDCTNARFPWLWEEPGQQPSPLLLNSSKHHTPSPSAPIKGRMPQTGDAGRGTTGTHEAPPPGSKTRHSQRTREMMQKVCKTKGRVMLKDEDKATWGLQLAPWDKATWGLQLAPRDKAIWGLQLAPPWDKATWGPQLAPWDKATCGPQLAPWDKATWGPQLAPRDREARLKGTFRFLCAFCQGETDWCRHLHDRGRNFLLGRLGRRGCLRCSFFHRRFCGCGTSSTVAGTGSAVTVGGASSTEGACSSVTVAATASTATSYEAATASTTDSAATSAVIALVSTGWGVAMGPMEKDNWSNHLHETHKVGPVALQCLSLGSLIFVHEVQDAINLLLIQPRLLRRLFPPAHGHCTGPDLRIGRQGLGLGPKRCMGPGIMNSLPYFLETPLTLLGEFVVAHPHPSPLPLGRTANRRPQSGLRARAGLAQLGF</sequence>
<dbReference type="Pfam" id="PF02437">
    <property type="entry name" value="Ski_Sno_DHD"/>
    <property type="match status" value="1"/>
</dbReference>
<comment type="caution">
    <text evidence="6">The sequence shown here is derived from an EMBL/GenBank/DDBJ whole genome shotgun (WGS) entry which is preliminary data.</text>
</comment>
<feature type="domain" description="SKI/SNO/DAC" evidence="5">
    <location>
        <begin position="395"/>
        <end position="503"/>
    </location>
</feature>
<feature type="region of interest" description="Disordered" evidence="4">
    <location>
        <begin position="519"/>
        <end position="570"/>
    </location>
</feature>
<comment type="subcellular location">
    <subcellularLocation>
        <location evidence="1">Nucleus</location>
    </subcellularLocation>
</comment>
<feature type="region of interest" description="Disordered" evidence="4">
    <location>
        <begin position="343"/>
        <end position="366"/>
    </location>
</feature>
<proteinExistence type="inferred from homology"/>
<reference evidence="6" key="1">
    <citation type="journal article" date="2023" name="Science">
        <title>Genome structures resolve the early diversification of teleost fishes.</title>
        <authorList>
            <person name="Parey E."/>
            <person name="Louis A."/>
            <person name="Montfort J."/>
            <person name="Bouchez O."/>
            <person name="Roques C."/>
            <person name="Iampietro C."/>
            <person name="Lluch J."/>
            <person name="Castinel A."/>
            <person name="Donnadieu C."/>
            <person name="Desvignes T."/>
            <person name="Floi Bucao C."/>
            <person name="Jouanno E."/>
            <person name="Wen M."/>
            <person name="Mejri S."/>
            <person name="Dirks R."/>
            <person name="Jansen H."/>
            <person name="Henkel C."/>
            <person name="Chen W.J."/>
            <person name="Zahm M."/>
            <person name="Cabau C."/>
            <person name="Klopp C."/>
            <person name="Thompson A.W."/>
            <person name="Robinson-Rechavi M."/>
            <person name="Braasch I."/>
            <person name="Lecointre G."/>
            <person name="Bobe J."/>
            <person name="Postlethwait J.H."/>
            <person name="Berthelot C."/>
            <person name="Roest Crollius H."/>
            <person name="Guiguen Y."/>
        </authorList>
    </citation>
    <scope>NUCLEOTIDE SEQUENCE</scope>
    <source>
        <strain evidence="6">NC1722</strain>
    </source>
</reference>
<dbReference type="CDD" id="cd21081">
    <property type="entry name" value="DHD_Dac"/>
    <property type="match status" value="1"/>
</dbReference>
<name>A0AAD7SL45_9TELE</name>
<dbReference type="AlphaFoldDB" id="A0AAD7SL45"/>
<comment type="similarity">
    <text evidence="3">Belongs to the DACH/dachshund family.</text>
</comment>
<dbReference type="GO" id="GO:0000978">
    <property type="term" value="F:RNA polymerase II cis-regulatory region sequence-specific DNA binding"/>
    <property type="evidence" value="ECO:0007669"/>
    <property type="project" value="TreeGrafter"/>
</dbReference>
<feature type="compositionally biased region" description="Polar residues" evidence="4">
    <location>
        <begin position="394"/>
        <end position="403"/>
    </location>
</feature>
<dbReference type="FunFam" id="3.10.260.20:FF:000001">
    <property type="entry name" value="Dachshund homolog 1"/>
    <property type="match status" value="1"/>
</dbReference>
<organism evidence="6 7">
    <name type="scientific">Aldrovandia affinis</name>
    <dbReference type="NCBI Taxonomy" id="143900"/>
    <lineage>
        <taxon>Eukaryota</taxon>
        <taxon>Metazoa</taxon>
        <taxon>Chordata</taxon>
        <taxon>Craniata</taxon>
        <taxon>Vertebrata</taxon>
        <taxon>Euteleostomi</taxon>
        <taxon>Actinopterygii</taxon>
        <taxon>Neopterygii</taxon>
        <taxon>Teleostei</taxon>
        <taxon>Notacanthiformes</taxon>
        <taxon>Halosauridae</taxon>
        <taxon>Aldrovandia</taxon>
    </lineage>
</organism>
<evidence type="ECO:0000259" key="5">
    <source>
        <dbReference type="Pfam" id="PF02437"/>
    </source>
</evidence>
<evidence type="ECO:0000256" key="1">
    <source>
        <dbReference type="ARBA" id="ARBA00004123"/>
    </source>
</evidence>
<dbReference type="InterPro" id="IPR037000">
    <property type="entry name" value="Ski_DNA-bd_sf"/>
</dbReference>
<dbReference type="GO" id="GO:0000981">
    <property type="term" value="F:DNA-binding transcription factor activity, RNA polymerase II-specific"/>
    <property type="evidence" value="ECO:0007669"/>
    <property type="project" value="TreeGrafter"/>
</dbReference>
<dbReference type="InterPro" id="IPR003380">
    <property type="entry name" value="SKI/SNO/DAC"/>
</dbReference>
<protein>
    <recommendedName>
        <fullName evidence="5">SKI/SNO/DAC domain-containing protein</fullName>
    </recommendedName>
</protein>
<dbReference type="GO" id="GO:0005667">
    <property type="term" value="C:transcription regulator complex"/>
    <property type="evidence" value="ECO:0007669"/>
    <property type="project" value="TreeGrafter"/>
</dbReference>
<dbReference type="PANTHER" id="PTHR12577">
    <property type="entry name" value="DACHSHUND"/>
    <property type="match status" value="1"/>
</dbReference>
<accession>A0AAD7SL45</accession>
<evidence type="ECO:0000256" key="3">
    <source>
        <dbReference type="ARBA" id="ARBA00038192"/>
    </source>
</evidence>
<dbReference type="SUPFAM" id="SSF46955">
    <property type="entry name" value="Putative DNA-binding domain"/>
    <property type="match status" value="1"/>
</dbReference>
<evidence type="ECO:0000313" key="6">
    <source>
        <dbReference type="EMBL" id="KAJ8404634.1"/>
    </source>
</evidence>
<dbReference type="Gene3D" id="3.10.260.20">
    <property type="entry name" value="Ski"/>
    <property type="match status" value="1"/>
</dbReference>
<dbReference type="InterPro" id="IPR052417">
    <property type="entry name" value="Dachshund_domain"/>
</dbReference>
<feature type="region of interest" description="Disordered" evidence="4">
    <location>
        <begin position="379"/>
        <end position="403"/>
    </location>
</feature>
<dbReference type="Proteomes" id="UP001221898">
    <property type="component" value="Unassembled WGS sequence"/>
</dbReference>
<keyword evidence="2" id="KW-0539">Nucleus</keyword>
<dbReference type="InterPro" id="IPR009061">
    <property type="entry name" value="DNA-bd_dom_put_sf"/>
</dbReference>
<feature type="region of interest" description="Disordered" evidence="4">
    <location>
        <begin position="28"/>
        <end position="47"/>
    </location>
</feature>
<dbReference type="GO" id="GO:0005634">
    <property type="term" value="C:nucleus"/>
    <property type="evidence" value="ECO:0007669"/>
    <property type="project" value="UniProtKB-SubCell"/>
</dbReference>
<evidence type="ECO:0000313" key="7">
    <source>
        <dbReference type="Proteomes" id="UP001221898"/>
    </source>
</evidence>
<dbReference type="PANTHER" id="PTHR12577:SF14">
    <property type="entry name" value="DACHSHUND HOMOLOG 1"/>
    <property type="match status" value="1"/>
</dbReference>
<evidence type="ECO:0000256" key="4">
    <source>
        <dbReference type="SAM" id="MobiDB-lite"/>
    </source>
</evidence>
<keyword evidence="7" id="KW-1185">Reference proteome</keyword>
<evidence type="ECO:0000256" key="2">
    <source>
        <dbReference type="ARBA" id="ARBA00023242"/>
    </source>
</evidence>